<dbReference type="Pfam" id="PF06580">
    <property type="entry name" value="His_kinase"/>
    <property type="match status" value="1"/>
</dbReference>
<dbReference type="RefSeq" id="WP_092019508.1">
    <property type="nucleotide sequence ID" value="NZ_FOXH01000019.1"/>
</dbReference>
<dbReference type="Gene3D" id="3.30.565.10">
    <property type="entry name" value="Histidine kinase-like ATPase, C-terminal domain"/>
    <property type="match status" value="1"/>
</dbReference>
<keyword evidence="3" id="KW-0808">Transferase</keyword>
<evidence type="ECO:0000256" key="1">
    <source>
        <dbReference type="SAM" id="Phobius"/>
    </source>
</evidence>
<dbReference type="PANTHER" id="PTHR34220:SF7">
    <property type="entry name" value="SENSOR HISTIDINE KINASE YPDA"/>
    <property type="match status" value="1"/>
</dbReference>
<keyword evidence="1" id="KW-1133">Transmembrane helix</keyword>
<gene>
    <name evidence="3" type="ORF">SAMN04515674_11923</name>
</gene>
<dbReference type="GO" id="GO:0016020">
    <property type="term" value="C:membrane"/>
    <property type="evidence" value="ECO:0007669"/>
    <property type="project" value="InterPro"/>
</dbReference>
<organism evidence="3 4">
    <name type="scientific">Pseudarcicella hirudinis</name>
    <dbReference type="NCBI Taxonomy" id="1079859"/>
    <lineage>
        <taxon>Bacteria</taxon>
        <taxon>Pseudomonadati</taxon>
        <taxon>Bacteroidota</taxon>
        <taxon>Cytophagia</taxon>
        <taxon>Cytophagales</taxon>
        <taxon>Flectobacillaceae</taxon>
        <taxon>Pseudarcicella</taxon>
    </lineage>
</organism>
<protein>
    <submittedName>
        <fullName evidence="3">Histidine kinase</fullName>
    </submittedName>
</protein>
<feature type="domain" description="Signal transduction histidine kinase internal region" evidence="2">
    <location>
        <begin position="331"/>
        <end position="409"/>
    </location>
</feature>
<feature type="transmembrane region" description="Helical" evidence="1">
    <location>
        <begin position="295"/>
        <end position="311"/>
    </location>
</feature>
<keyword evidence="1" id="KW-0812">Transmembrane</keyword>
<dbReference type="SUPFAM" id="SSF55874">
    <property type="entry name" value="ATPase domain of HSP90 chaperone/DNA topoisomerase II/histidine kinase"/>
    <property type="match status" value="1"/>
</dbReference>
<dbReference type="Proteomes" id="UP000199306">
    <property type="component" value="Unassembled WGS sequence"/>
</dbReference>
<dbReference type="AlphaFoldDB" id="A0A1I5YIT2"/>
<dbReference type="GO" id="GO:0000155">
    <property type="term" value="F:phosphorelay sensor kinase activity"/>
    <property type="evidence" value="ECO:0007669"/>
    <property type="project" value="InterPro"/>
</dbReference>
<proteinExistence type="predicted"/>
<keyword evidence="1" id="KW-0472">Membrane</keyword>
<dbReference type="InterPro" id="IPR010559">
    <property type="entry name" value="Sig_transdc_His_kin_internal"/>
</dbReference>
<keyword evidence="3" id="KW-0418">Kinase</keyword>
<feature type="transmembrane region" description="Helical" evidence="1">
    <location>
        <begin position="261"/>
        <end position="283"/>
    </location>
</feature>
<evidence type="ECO:0000313" key="4">
    <source>
        <dbReference type="Proteomes" id="UP000199306"/>
    </source>
</evidence>
<feature type="transmembrane region" description="Helical" evidence="1">
    <location>
        <begin position="227"/>
        <end position="249"/>
    </location>
</feature>
<dbReference type="OrthoDB" id="9792992at2"/>
<feature type="transmembrane region" description="Helical" evidence="1">
    <location>
        <begin position="12"/>
        <end position="35"/>
    </location>
</feature>
<dbReference type="STRING" id="1079859.SAMN04515674_11923"/>
<dbReference type="EMBL" id="FOXH01000019">
    <property type="protein sequence ID" value="SFQ44124.1"/>
    <property type="molecule type" value="Genomic_DNA"/>
</dbReference>
<sequence>MEEIHKIRKFEFYFILILFVYYIQRTIFAAESIFLSDVKNVQENQISFEKVLFDLRHYDFFVNTTIPIILGGLFYFCAWYVSHYIFYPSIRAGKSKEKLWFISGGTLLLLCFLSIFLHDYFRMYYRISTHYNGSITGFVVFSNYRKLFVLTGTFVVLIFLAIYEFLSQSFYFLHERLLQEKEKNYRYISYFMLGTAMIFLIMFALIGKLPYTFWNITRNMRHSGMQNLIIFSLLSGLVYLLQSYFLDQVFPYIQTPKSQKFLTNIFLFICFSFLGAMFIWGIINQFDYSRPQTSVLLFTIALIASVAIAYIRRVNIREKGQLETEVSLSSAKLSSLHSQINPHFLFNALNTLYAVALKENAEKTSEGIQKLGDMMRFMLHENHQKGIPIRKEIEYLYNYIDIQRMRLDESHSVEIKINIQEPERSIFITPMLLNPFVENAFKHGISFRKPSWIYITLTYDPDKLYFKVHNSFFQKNEHDPEKEHSGVGLDNVKKRLDLIYPDRYSLDIQSSDHDFFISLVLAI</sequence>
<evidence type="ECO:0000259" key="2">
    <source>
        <dbReference type="Pfam" id="PF06580"/>
    </source>
</evidence>
<feature type="transmembrane region" description="Helical" evidence="1">
    <location>
        <begin position="99"/>
        <end position="117"/>
    </location>
</feature>
<reference evidence="3 4" key="1">
    <citation type="submission" date="2016-10" db="EMBL/GenBank/DDBJ databases">
        <authorList>
            <person name="de Groot N.N."/>
        </authorList>
    </citation>
    <scope>NUCLEOTIDE SEQUENCE [LARGE SCALE GENOMIC DNA]</scope>
    <source>
        <strain evidence="4">E92,LMG 26720,CCM 7988</strain>
    </source>
</reference>
<feature type="transmembrane region" description="Helical" evidence="1">
    <location>
        <begin position="147"/>
        <end position="166"/>
    </location>
</feature>
<dbReference type="InterPro" id="IPR050640">
    <property type="entry name" value="Bact_2-comp_sensor_kinase"/>
</dbReference>
<accession>A0A1I5YIT2</accession>
<evidence type="ECO:0000313" key="3">
    <source>
        <dbReference type="EMBL" id="SFQ44124.1"/>
    </source>
</evidence>
<keyword evidence="4" id="KW-1185">Reference proteome</keyword>
<name>A0A1I5YIT2_9BACT</name>
<dbReference type="PANTHER" id="PTHR34220">
    <property type="entry name" value="SENSOR HISTIDINE KINASE YPDA"/>
    <property type="match status" value="1"/>
</dbReference>
<dbReference type="InterPro" id="IPR036890">
    <property type="entry name" value="HATPase_C_sf"/>
</dbReference>
<feature type="transmembrane region" description="Helical" evidence="1">
    <location>
        <begin position="187"/>
        <end position="207"/>
    </location>
</feature>
<feature type="transmembrane region" description="Helical" evidence="1">
    <location>
        <begin position="60"/>
        <end position="87"/>
    </location>
</feature>